<gene>
    <name evidence="2" type="ORF">BST28_18765</name>
</gene>
<dbReference type="InterPro" id="IPR012337">
    <property type="entry name" value="RNaseH-like_sf"/>
</dbReference>
<sequence length="270" mass="31311">MRELDTTARVLTFDIETQRAIIETFSLFSKYTPMQRVLVPARILCLSARWRGEDKDIFHAAWDEDDKHNVDPVQYEKMLRAIWKLLDAADIVVTYNGDRFDLQWVEAECARLGMGRPAPYKSVDLFKIVKRRFKAGLMSCKLEWSARYWLHDGKVPHGGSDLWHDIRHGTRAQQRAAQKIMTDYCKHDVILTERLLDEHLPWTNLNIALYRSDPDDEVLRCTKCGKSGLRALKKKVYTAAYAYQAYKCPHCGSVSRGKRSKLTTELRSVT</sequence>
<organism evidence="2 3">
    <name type="scientific">Mycolicibacter kumamotonensis</name>
    <dbReference type="NCBI Taxonomy" id="354243"/>
    <lineage>
        <taxon>Bacteria</taxon>
        <taxon>Bacillati</taxon>
        <taxon>Actinomycetota</taxon>
        <taxon>Actinomycetes</taxon>
        <taxon>Mycobacteriales</taxon>
        <taxon>Mycobacteriaceae</taxon>
        <taxon>Mycolicibacter</taxon>
    </lineage>
</organism>
<name>A0A1X0DYA4_9MYCO</name>
<evidence type="ECO:0000313" key="2">
    <source>
        <dbReference type="EMBL" id="ORA77198.1"/>
    </source>
</evidence>
<dbReference type="Gene3D" id="3.30.420.10">
    <property type="entry name" value="Ribonuclease H-like superfamily/Ribonuclease H"/>
    <property type="match status" value="1"/>
</dbReference>
<comment type="caution">
    <text evidence="2">The sequence shown here is derived from an EMBL/GenBank/DDBJ whole genome shotgun (WGS) entry which is preliminary data.</text>
</comment>
<dbReference type="Pfam" id="PF13482">
    <property type="entry name" value="RNase_H_2"/>
    <property type="match status" value="1"/>
</dbReference>
<protein>
    <recommendedName>
        <fullName evidence="1">YprB ribonuclease H-like domain-containing protein</fullName>
    </recommendedName>
</protein>
<evidence type="ECO:0000313" key="3">
    <source>
        <dbReference type="Proteomes" id="UP000192713"/>
    </source>
</evidence>
<proteinExistence type="predicted"/>
<reference evidence="2 3" key="1">
    <citation type="submission" date="2017-02" db="EMBL/GenBank/DDBJ databases">
        <title>The new phylogeny of genus Mycobacterium.</title>
        <authorList>
            <person name="Tortoli E."/>
            <person name="Trovato A."/>
            <person name="Cirillo D.M."/>
        </authorList>
    </citation>
    <scope>NUCLEOTIDE SEQUENCE [LARGE SCALE GENOMIC DNA]</scope>
    <source>
        <strain evidence="2 3">DSM 45093</strain>
    </source>
</reference>
<accession>A0A1X0DYA4</accession>
<dbReference type="EMBL" id="MVHU01000035">
    <property type="protein sequence ID" value="ORA77198.1"/>
    <property type="molecule type" value="Genomic_DNA"/>
</dbReference>
<dbReference type="GO" id="GO:0003676">
    <property type="term" value="F:nucleic acid binding"/>
    <property type="evidence" value="ECO:0007669"/>
    <property type="project" value="InterPro"/>
</dbReference>
<dbReference type="InterPro" id="IPR038720">
    <property type="entry name" value="YprB_RNase_H-like_dom"/>
</dbReference>
<dbReference type="AlphaFoldDB" id="A0A1X0DYA4"/>
<feature type="domain" description="YprB ribonuclease H-like" evidence="1">
    <location>
        <begin position="73"/>
        <end position="197"/>
    </location>
</feature>
<dbReference type="InterPro" id="IPR036397">
    <property type="entry name" value="RNaseH_sf"/>
</dbReference>
<evidence type="ECO:0000259" key="1">
    <source>
        <dbReference type="Pfam" id="PF13482"/>
    </source>
</evidence>
<dbReference type="Proteomes" id="UP000192713">
    <property type="component" value="Unassembled WGS sequence"/>
</dbReference>
<dbReference type="SUPFAM" id="SSF53098">
    <property type="entry name" value="Ribonuclease H-like"/>
    <property type="match status" value="1"/>
</dbReference>